<comment type="caution">
    <text evidence="2">The sequence shown here is derived from an EMBL/GenBank/DDBJ whole genome shotgun (WGS) entry which is preliminary data.</text>
</comment>
<accession>A0A9P9EIM3</accession>
<feature type="region of interest" description="Disordered" evidence="1">
    <location>
        <begin position="396"/>
        <end position="416"/>
    </location>
</feature>
<protein>
    <submittedName>
        <fullName evidence="2">Uncharacterized protein</fullName>
    </submittedName>
</protein>
<reference evidence="2" key="1">
    <citation type="journal article" date="2021" name="Nat. Commun.">
        <title>Genetic determinants of endophytism in the Arabidopsis root mycobiome.</title>
        <authorList>
            <person name="Mesny F."/>
            <person name="Miyauchi S."/>
            <person name="Thiergart T."/>
            <person name="Pickel B."/>
            <person name="Atanasova L."/>
            <person name="Karlsson M."/>
            <person name="Huettel B."/>
            <person name="Barry K.W."/>
            <person name="Haridas S."/>
            <person name="Chen C."/>
            <person name="Bauer D."/>
            <person name="Andreopoulos W."/>
            <person name="Pangilinan J."/>
            <person name="LaButti K."/>
            <person name="Riley R."/>
            <person name="Lipzen A."/>
            <person name="Clum A."/>
            <person name="Drula E."/>
            <person name="Henrissat B."/>
            <person name="Kohler A."/>
            <person name="Grigoriev I.V."/>
            <person name="Martin F.M."/>
            <person name="Hacquard S."/>
        </authorList>
    </citation>
    <scope>NUCLEOTIDE SEQUENCE</scope>
    <source>
        <strain evidence="2">MPI-CAGE-CH-0243</strain>
    </source>
</reference>
<gene>
    <name evidence="2" type="ORF">B0J11DRAFT_563797</name>
</gene>
<proteinExistence type="predicted"/>
<feature type="compositionally biased region" description="Low complexity" evidence="1">
    <location>
        <begin position="467"/>
        <end position="479"/>
    </location>
</feature>
<organism evidence="2 3">
    <name type="scientific">Dendryphion nanum</name>
    <dbReference type="NCBI Taxonomy" id="256645"/>
    <lineage>
        <taxon>Eukaryota</taxon>
        <taxon>Fungi</taxon>
        <taxon>Dikarya</taxon>
        <taxon>Ascomycota</taxon>
        <taxon>Pezizomycotina</taxon>
        <taxon>Dothideomycetes</taxon>
        <taxon>Pleosporomycetidae</taxon>
        <taxon>Pleosporales</taxon>
        <taxon>Torulaceae</taxon>
        <taxon>Dendryphion</taxon>
    </lineage>
</organism>
<feature type="compositionally biased region" description="Polar residues" evidence="1">
    <location>
        <begin position="398"/>
        <end position="416"/>
    </location>
</feature>
<dbReference type="Proteomes" id="UP000700596">
    <property type="component" value="Unassembled WGS sequence"/>
</dbReference>
<sequence>MSHSSTLILSVSHRILQNDALPDALGDEWFLILRRDTQTNERCAVYSPNYSNTSRNYSEINRDQTWNQFRNYEGRNIADVGSILINFRNDEDSRIVEQEKYVGTVVEFSIKQQQEGKRLNWEETFWVYNALAKLISITVGNAENVRRYIDQSQCLPKWVPDQRSLYSKEKSNLLARWVKDAIGAFNITMTLSNSGSCLWLSPRSKVSESHFLIMSDDRKVKLVNTNNNNWNRRQELIEKARQENGDLAELSVGVMQKDYGDNLVIKWGTWHLSKCYRCWPLQALWECAKIKGSTVELGYPPLNSTPLCRNCYTNQQSQTPRLGQQNNSTYSTTAVPAQRNTSKINIFSTNFWGINKKSRTKTLPIPENQAATRQIQQRKTAPAFFNAQAPQMSAVYPGTSSQGTRNQYSQSSPLIPVPYQQTSQRNLIAPPQPSLPIIQRKDNNSQLASRSLWMRVGKERSGNNEATSSQSQPQTQNNSLMGNVTTQMSMNPSSNSRTWGQSQYQNYPVKTQVQASALAQTIQPQNQQYYQNQPRTQPQPQYYPNQQYYQNQPQYDNDEEVSPL</sequence>
<evidence type="ECO:0000256" key="1">
    <source>
        <dbReference type="SAM" id="MobiDB-lite"/>
    </source>
</evidence>
<dbReference type="AlphaFoldDB" id="A0A9P9EIM3"/>
<feature type="region of interest" description="Disordered" evidence="1">
    <location>
        <begin position="459"/>
        <end position="501"/>
    </location>
</feature>
<evidence type="ECO:0000313" key="3">
    <source>
        <dbReference type="Proteomes" id="UP000700596"/>
    </source>
</evidence>
<feature type="compositionally biased region" description="Low complexity" evidence="1">
    <location>
        <begin position="531"/>
        <end position="555"/>
    </location>
</feature>
<name>A0A9P9EIM3_9PLEO</name>
<dbReference type="EMBL" id="JAGMWT010000001">
    <property type="protein sequence ID" value="KAH7138915.1"/>
    <property type="molecule type" value="Genomic_DNA"/>
</dbReference>
<feature type="region of interest" description="Disordered" evidence="1">
    <location>
        <begin position="531"/>
        <end position="564"/>
    </location>
</feature>
<keyword evidence="3" id="KW-1185">Reference proteome</keyword>
<feature type="compositionally biased region" description="Polar residues" evidence="1">
    <location>
        <begin position="480"/>
        <end position="501"/>
    </location>
</feature>
<evidence type="ECO:0000313" key="2">
    <source>
        <dbReference type="EMBL" id="KAH7138915.1"/>
    </source>
</evidence>